<name>A0A1G5S550_9FIRM</name>
<accession>A0A1G5S550</accession>
<dbReference type="InterPro" id="IPR006016">
    <property type="entry name" value="UspA"/>
</dbReference>
<protein>
    <submittedName>
        <fullName evidence="3">Nucleotide-binding universal stress protein, UspA family</fullName>
    </submittedName>
</protein>
<dbReference type="CDD" id="cd00293">
    <property type="entry name" value="USP-like"/>
    <property type="match status" value="1"/>
</dbReference>
<dbReference type="STRING" id="1120920.SAMN03080599_02498"/>
<evidence type="ECO:0000313" key="3">
    <source>
        <dbReference type="EMBL" id="SCZ80881.1"/>
    </source>
</evidence>
<dbReference type="PRINTS" id="PR01438">
    <property type="entry name" value="UNVRSLSTRESS"/>
</dbReference>
<dbReference type="Proteomes" id="UP000199208">
    <property type="component" value="Unassembled WGS sequence"/>
</dbReference>
<evidence type="ECO:0000259" key="2">
    <source>
        <dbReference type="Pfam" id="PF00582"/>
    </source>
</evidence>
<dbReference type="AlphaFoldDB" id="A0A1G5S550"/>
<organism evidence="3 4">
    <name type="scientific">Acidaminobacter hydrogenoformans DSM 2784</name>
    <dbReference type="NCBI Taxonomy" id="1120920"/>
    <lineage>
        <taxon>Bacteria</taxon>
        <taxon>Bacillati</taxon>
        <taxon>Bacillota</taxon>
        <taxon>Clostridia</taxon>
        <taxon>Peptostreptococcales</taxon>
        <taxon>Acidaminobacteraceae</taxon>
        <taxon>Acidaminobacter</taxon>
    </lineage>
</organism>
<evidence type="ECO:0000256" key="1">
    <source>
        <dbReference type="ARBA" id="ARBA00008791"/>
    </source>
</evidence>
<dbReference type="EMBL" id="FMWL01000015">
    <property type="protein sequence ID" value="SCZ80881.1"/>
    <property type="molecule type" value="Genomic_DNA"/>
</dbReference>
<sequence length="145" mass="16213">MRKLLVPIDSGTLSENLKNHLKDFASALQYEVTLFYVIPVAPVEHNLMHFDLYIIRDKNKERFEATSNEVLDEAEAELRDIGIEKVEKAFAVGDPAEEILKAAGSGQYDLIVMNTHGMGIAKRVLIGSVTNKVVHHAEIPVMTIR</sequence>
<evidence type="ECO:0000313" key="4">
    <source>
        <dbReference type="Proteomes" id="UP000199208"/>
    </source>
</evidence>
<dbReference type="Gene3D" id="3.40.50.620">
    <property type="entry name" value="HUPs"/>
    <property type="match status" value="1"/>
</dbReference>
<keyword evidence="4" id="KW-1185">Reference proteome</keyword>
<dbReference type="Pfam" id="PF00582">
    <property type="entry name" value="Usp"/>
    <property type="match status" value="1"/>
</dbReference>
<dbReference type="InterPro" id="IPR006015">
    <property type="entry name" value="Universal_stress_UspA"/>
</dbReference>
<proteinExistence type="inferred from homology"/>
<reference evidence="3 4" key="1">
    <citation type="submission" date="2016-10" db="EMBL/GenBank/DDBJ databases">
        <authorList>
            <person name="de Groot N.N."/>
        </authorList>
    </citation>
    <scope>NUCLEOTIDE SEQUENCE [LARGE SCALE GENOMIC DNA]</scope>
    <source>
        <strain evidence="3 4">DSM 2784</strain>
    </source>
</reference>
<gene>
    <name evidence="3" type="ORF">SAMN03080599_02498</name>
</gene>
<dbReference type="PANTHER" id="PTHR46268">
    <property type="entry name" value="STRESS RESPONSE PROTEIN NHAX"/>
    <property type="match status" value="1"/>
</dbReference>
<comment type="similarity">
    <text evidence="1">Belongs to the universal stress protein A family.</text>
</comment>
<dbReference type="RefSeq" id="WP_170829440.1">
    <property type="nucleotide sequence ID" value="NZ_FMWL01000015.1"/>
</dbReference>
<dbReference type="SUPFAM" id="SSF52402">
    <property type="entry name" value="Adenine nucleotide alpha hydrolases-like"/>
    <property type="match status" value="1"/>
</dbReference>
<dbReference type="InterPro" id="IPR014729">
    <property type="entry name" value="Rossmann-like_a/b/a_fold"/>
</dbReference>
<dbReference type="PANTHER" id="PTHR46268:SF6">
    <property type="entry name" value="UNIVERSAL STRESS PROTEIN UP12"/>
    <property type="match status" value="1"/>
</dbReference>
<feature type="domain" description="UspA" evidence="2">
    <location>
        <begin position="1"/>
        <end position="145"/>
    </location>
</feature>